<dbReference type="EMBL" id="BAABGN010000027">
    <property type="protein sequence ID" value="GAA4434106.1"/>
    <property type="molecule type" value="Genomic_DNA"/>
</dbReference>
<protein>
    <submittedName>
        <fullName evidence="2">DUF3054 domain-containing protein</fullName>
    </submittedName>
</protein>
<feature type="transmembrane region" description="Helical" evidence="1">
    <location>
        <begin position="72"/>
        <end position="92"/>
    </location>
</feature>
<dbReference type="SUPFAM" id="SSF103473">
    <property type="entry name" value="MFS general substrate transporter"/>
    <property type="match status" value="1"/>
</dbReference>
<dbReference type="InterPro" id="IPR036259">
    <property type="entry name" value="MFS_trans_sf"/>
</dbReference>
<dbReference type="Proteomes" id="UP001500622">
    <property type="component" value="Unassembled WGS sequence"/>
</dbReference>
<name>A0ABP8LTD4_9MICO</name>
<evidence type="ECO:0000313" key="2">
    <source>
        <dbReference type="EMBL" id="GAA4434106.1"/>
    </source>
</evidence>
<keyword evidence="1" id="KW-1133">Transmembrane helix</keyword>
<evidence type="ECO:0000313" key="3">
    <source>
        <dbReference type="Proteomes" id="UP001500622"/>
    </source>
</evidence>
<feature type="transmembrane region" description="Helical" evidence="1">
    <location>
        <begin position="104"/>
        <end position="122"/>
    </location>
</feature>
<comment type="caution">
    <text evidence="2">The sequence shown here is derived from an EMBL/GenBank/DDBJ whole genome shotgun (WGS) entry which is preliminary data.</text>
</comment>
<keyword evidence="1" id="KW-0472">Membrane</keyword>
<dbReference type="RefSeq" id="WP_345219178.1">
    <property type="nucleotide sequence ID" value="NZ_BAABGN010000027.1"/>
</dbReference>
<keyword evidence="3" id="KW-1185">Reference proteome</keyword>
<dbReference type="Pfam" id="PF11255">
    <property type="entry name" value="DUF3054"/>
    <property type="match status" value="1"/>
</dbReference>
<gene>
    <name evidence="2" type="ORF">GCM10023169_41300</name>
</gene>
<feature type="transmembrane region" description="Helical" evidence="1">
    <location>
        <begin position="20"/>
        <end position="41"/>
    </location>
</feature>
<sequence>MTTDSSIPEPVAPTSRRPLLWFLVDLAAVLVFTVLGMAMHGTPASDFLVVLWPFVLGLAIAWALPAVRSFPLLLWPTSVIVWVATTVIGLVLRGITGGGVSGAFPFVTAVVLAALLVGWRLVPWAQRRRHEKQARYL</sequence>
<keyword evidence="1" id="KW-0812">Transmembrane</keyword>
<organism evidence="2 3">
    <name type="scientific">Georgenia halophila</name>
    <dbReference type="NCBI Taxonomy" id="620889"/>
    <lineage>
        <taxon>Bacteria</taxon>
        <taxon>Bacillati</taxon>
        <taxon>Actinomycetota</taxon>
        <taxon>Actinomycetes</taxon>
        <taxon>Micrococcales</taxon>
        <taxon>Bogoriellaceae</taxon>
        <taxon>Georgenia</taxon>
    </lineage>
</organism>
<accession>A0ABP8LTD4</accession>
<dbReference type="InterPro" id="IPR021414">
    <property type="entry name" value="DUF3054"/>
</dbReference>
<evidence type="ECO:0000256" key="1">
    <source>
        <dbReference type="SAM" id="Phobius"/>
    </source>
</evidence>
<proteinExistence type="predicted"/>
<feature type="transmembrane region" description="Helical" evidence="1">
    <location>
        <begin position="47"/>
        <end position="65"/>
    </location>
</feature>
<reference evidence="3" key="1">
    <citation type="journal article" date="2019" name="Int. J. Syst. Evol. Microbiol.">
        <title>The Global Catalogue of Microorganisms (GCM) 10K type strain sequencing project: providing services to taxonomists for standard genome sequencing and annotation.</title>
        <authorList>
            <consortium name="The Broad Institute Genomics Platform"/>
            <consortium name="The Broad Institute Genome Sequencing Center for Infectious Disease"/>
            <person name="Wu L."/>
            <person name="Ma J."/>
        </authorList>
    </citation>
    <scope>NUCLEOTIDE SEQUENCE [LARGE SCALE GENOMIC DNA]</scope>
    <source>
        <strain evidence="3">JCM 17810</strain>
    </source>
</reference>